<protein>
    <submittedName>
        <fullName evidence="1">DUF2961 domain-containing protein</fullName>
    </submittedName>
</protein>
<evidence type="ECO:0000313" key="2">
    <source>
        <dbReference type="Proteomes" id="UP001596175"/>
    </source>
</evidence>
<sequence length="292" mass="31468">MVKVENVAVGTRTERTLADLSGPGSVKSLWMALGGGNGPTLDARLRVYYDGAASPSIDIDFGTLFATHFGAGVVAGSHTLTHVHAEINSNNFNTGFLITFPMPFGTRIRLAYYNASTSQTATIYSMVAYALTATDTANGRRLRQQGARFLDQRVTRTATQTTVLASITGGAGWIVYHSQLCGVGASNLSWQERNIQIAVDGETTPAIISTGTEDWFDSAWYFNGWKDFDAGVHSYVGTDQPAAPNQYVAGMATDFMSKWGGVPFTRSATMTALTEPACTTGDTLCWCILYYQ</sequence>
<dbReference type="Pfam" id="PF11175">
    <property type="entry name" value="DUF2961"/>
    <property type="match status" value="1"/>
</dbReference>
<dbReference type="RefSeq" id="WP_378022073.1">
    <property type="nucleotide sequence ID" value="NZ_JBHSKG010000008.1"/>
</dbReference>
<accession>A0ABV9ZE74</accession>
<proteinExistence type="predicted"/>
<keyword evidence="2" id="KW-1185">Reference proteome</keyword>
<dbReference type="Proteomes" id="UP001596175">
    <property type="component" value="Unassembled WGS sequence"/>
</dbReference>
<reference evidence="2" key="1">
    <citation type="journal article" date="2019" name="Int. J. Syst. Evol. Microbiol.">
        <title>The Global Catalogue of Microorganisms (GCM) 10K type strain sequencing project: providing services to taxonomists for standard genome sequencing and annotation.</title>
        <authorList>
            <consortium name="The Broad Institute Genomics Platform"/>
            <consortium name="The Broad Institute Genome Sequencing Center for Infectious Disease"/>
            <person name="Wu L."/>
            <person name="Ma J."/>
        </authorList>
    </citation>
    <scope>NUCLEOTIDE SEQUENCE [LARGE SCALE GENOMIC DNA]</scope>
    <source>
        <strain evidence="2">XZYJ18</strain>
    </source>
</reference>
<dbReference type="Gene3D" id="2.60.120.1390">
    <property type="match status" value="2"/>
</dbReference>
<evidence type="ECO:0000313" key="1">
    <source>
        <dbReference type="EMBL" id="MFC5139893.1"/>
    </source>
</evidence>
<dbReference type="EMBL" id="JBHSKG010000008">
    <property type="protein sequence ID" value="MFC5139893.1"/>
    <property type="molecule type" value="Genomic_DNA"/>
</dbReference>
<comment type="caution">
    <text evidence="1">The sequence shown here is derived from an EMBL/GenBank/DDBJ whole genome shotgun (WGS) entry which is preliminary data.</text>
</comment>
<gene>
    <name evidence="1" type="ORF">ACFPK1_16760</name>
</gene>
<organism evidence="1 2">
    <name type="scientific">Actinomycetospora rhizophila</name>
    <dbReference type="NCBI Taxonomy" id="1416876"/>
    <lineage>
        <taxon>Bacteria</taxon>
        <taxon>Bacillati</taxon>
        <taxon>Actinomycetota</taxon>
        <taxon>Actinomycetes</taxon>
        <taxon>Pseudonocardiales</taxon>
        <taxon>Pseudonocardiaceae</taxon>
        <taxon>Actinomycetospora</taxon>
    </lineage>
</organism>
<dbReference type="InterPro" id="IPR021345">
    <property type="entry name" value="DUF2961"/>
</dbReference>
<name>A0ABV9ZE74_9PSEU</name>